<dbReference type="InterPro" id="IPR055411">
    <property type="entry name" value="LRR_FXL15/At3g58940/PEG3-like"/>
</dbReference>
<name>M7ZSX2_TRIUA</name>
<dbReference type="InterPro" id="IPR032675">
    <property type="entry name" value="LRR_dom_sf"/>
</dbReference>
<sequence>MKSSTRNTEMGTTTTSPISTLLTTAPRHASGQAKHLQETIQTDIALDMAAIGSIDRRGMLDELKKTLDRRGIQRYLWALSPSSFPAVAAQLALHCPDLSSLKTSGAIKPEDAAAMPASLPRLRSLCLDSSYLPKQELLAILAGCTQLEEFSARNCVGFNEKDEEVVRRGARIERFEIGGSRFVDVLDDEMMADDEFCGSSYVDVM</sequence>
<feature type="domain" description="F-box/LRR-repeat protein 15/At3g58940/PEG3-like LRR" evidence="2">
    <location>
        <begin position="78"/>
        <end position="155"/>
    </location>
</feature>
<accession>M7ZSX2</accession>
<proteinExistence type="predicted"/>
<dbReference type="STRING" id="4572.M7ZSX2"/>
<feature type="compositionally biased region" description="Low complexity" evidence="1">
    <location>
        <begin position="12"/>
        <end position="24"/>
    </location>
</feature>
<evidence type="ECO:0000313" key="3">
    <source>
        <dbReference type="EMBL" id="EMS55460.1"/>
    </source>
</evidence>
<dbReference type="Pfam" id="PF24758">
    <property type="entry name" value="LRR_At5g56370"/>
    <property type="match status" value="1"/>
</dbReference>
<protein>
    <recommendedName>
        <fullName evidence="2">F-box/LRR-repeat protein 15/At3g58940/PEG3-like LRR domain-containing protein</fullName>
    </recommendedName>
</protein>
<dbReference type="EMBL" id="KD170584">
    <property type="protein sequence ID" value="EMS55460.1"/>
    <property type="molecule type" value="Genomic_DNA"/>
</dbReference>
<evidence type="ECO:0000259" key="2">
    <source>
        <dbReference type="Pfam" id="PF24758"/>
    </source>
</evidence>
<dbReference type="PANTHER" id="PTHR38926:SF5">
    <property type="entry name" value="F-BOX AND LEUCINE-RICH REPEAT PROTEIN 6"/>
    <property type="match status" value="1"/>
</dbReference>
<evidence type="ECO:0000256" key="1">
    <source>
        <dbReference type="SAM" id="MobiDB-lite"/>
    </source>
</evidence>
<gene>
    <name evidence="3" type="ORF">TRIUR3_20388</name>
</gene>
<dbReference type="SUPFAM" id="SSF52047">
    <property type="entry name" value="RNI-like"/>
    <property type="match status" value="1"/>
</dbReference>
<organism evidence="3">
    <name type="scientific">Triticum urartu</name>
    <name type="common">Red wild einkorn</name>
    <name type="synonym">Crithodium urartu</name>
    <dbReference type="NCBI Taxonomy" id="4572"/>
    <lineage>
        <taxon>Eukaryota</taxon>
        <taxon>Viridiplantae</taxon>
        <taxon>Streptophyta</taxon>
        <taxon>Embryophyta</taxon>
        <taxon>Tracheophyta</taxon>
        <taxon>Spermatophyta</taxon>
        <taxon>Magnoliopsida</taxon>
        <taxon>Liliopsida</taxon>
        <taxon>Poales</taxon>
        <taxon>Poaceae</taxon>
        <taxon>BOP clade</taxon>
        <taxon>Pooideae</taxon>
        <taxon>Triticodae</taxon>
        <taxon>Triticeae</taxon>
        <taxon>Triticinae</taxon>
        <taxon>Triticum</taxon>
    </lineage>
</organism>
<feature type="region of interest" description="Disordered" evidence="1">
    <location>
        <begin position="1"/>
        <end position="34"/>
    </location>
</feature>
<reference evidence="3" key="1">
    <citation type="journal article" date="2013" name="Nature">
        <title>Draft genome of the wheat A-genome progenitor Triticum urartu.</title>
        <authorList>
            <person name="Ling H.Q."/>
            <person name="Zhao S."/>
            <person name="Liu D."/>
            <person name="Wang J."/>
            <person name="Sun H."/>
            <person name="Zhang C."/>
            <person name="Fan H."/>
            <person name="Li D."/>
            <person name="Dong L."/>
            <person name="Tao Y."/>
            <person name="Gao C."/>
            <person name="Wu H."/>
            <person name="Li Y."/>
            <person name="Cui Y."/>
            <person name="Guo X."/>
            <person name="Zheng S."/>
            <person name="Wang B."/>
            <person name="Yu K."/>
            <person name="Liang Q."/>
            <person name="Yang W."/>
            <person name="Lou X."/>
            <person name="Chen J."/>
            <person name="Feng M."/>
            <person name="Jian J."/>
            <person name="Zhang X."/>
            <person name="Luo G."/>
            <person name="Jiang Y."/>
            <person name="Liu J."/>
            <person name="Wang Z."/>
            <person name="Sha Y."/>
            <person name="Zhang B."/>
            <person name="Wu H."/>
            <person name="Tang D."/>
            <person name="Shen Q."/>
            <person name="Xue P."/>
            <person name="Zou S."/>
            <person name="Wang X."/>
            <person name="Liu X."/>
            <person name="Wang F."/>
            <person name="Yang Y."/>
            <person name="An X."/>
            <person name="Dong Z."/>
            <person name="Zhang K."/>
            <person name="Zhang X."/>
            <person name="Luo M.C."/>
            <person name="Dvorak J."/>
            <person name="Tong Y."/>
            <person name="Wang J."/>
            <person name="Yang H."/>
            <person name="Li Z."/>
            <person name="Wang D."/>
            <person name="Zhang A."/>
            <person name="Wang J."/>
        </authorList>
    </citation>
    <scope>NUCLEOTIDE SEQUENCE</scope>
</reference>
<dbReference type="AlphaFoldDB" id="M7ZSX2"/>
<feature type="compositionally biased region" description="Polar residues" evidence="1">
    <location>
        <begin position="1"/>
        <end position="11"/>
    </location>
</feature>
<dbReference type="PANTHER" id="PTHR38926">
    <property type="entry name" value="F-BOX DOMAIN CONTAINING PROTEIN, EXPRESSED"/>
    <property type="match status" value="1"/>
</dbReference>
<dbReference type="eggNOG" id="KOG1947">
    <property type="taxonomic scope" value="Eukaryota"/>
</dbReference>
<dbReference type="Gene3D" id="3.80.10.10">
    <property type="entry name" value="Ribonuclease Inhibitor"/>
    <property type="match status" value="1"/>
</dbReference>